<proteinExistence type="inferred from homology"/>
<dbReference type="GO" id="GO:0006364">
    <property type="term" value="P:rRNA processing"/>
    <property type="evidence" value="ECO:0007669"/>
    <property type="project" value="TreeGrafter"/>
</dbReference>
<dbReference type="OrthoDB" id="10251401at2759"/>
<sequence length="275" mass="32765">MVISFVNDNNQTVDKESFIENFSINLIESRSNSNLCYNLNEGIYERIKIDCDRTVETLNSKQVDFEEIFLKTINFTSYFDFSISILGDCLKQDQLKNQLFYIECGKNLNQTMIIEIQKLIQQAVGERLTLIQPENYLHQESWDLNAWPNISTKSIVFGILIRRENFLDQIIKGPMANRPEANDFRELWSTKRSEIRRFQNGDIRESVVWEAQTISERRSIVLNAIKHVMNRKMNLKFNAISWTYNYLDEIISLWNRRRMFYFDQPNNKYDQKTFT</sequence>
<organism evidence="3 4">
    <name type="scientific">Euroglyphus maynei</name>
    <name type="common">Mayne's house dust mite</name>
    <dbReference type="NCBI Taxonomy" id="6958"/>
    <lineage>
        <taxon>Eukaryota</taxon>
        <taxon>Metazoa</taxon>
        <taxon>Ecdysozoa</taxon>
        <taxon>Arthropoda</taxon>
        <taxon>Chelicerata</taxon>
        <taxon>Arachnida</taxon>
        <taxon>Acari</taxon>
        <taxon>Acariformes</taxon>
        <taxon>Sarcoptiformes</taxon>
        <taxon>Astigmata</taxon>
        <taxon>Psoroptidia</taxon>
        <taxon>Analgoidea</taxon>
        <taxon>Pyroglyphidae</taxon>
        <taxon>Pyroglyphinae</taxon>
        <taxon>Euroglyphus</taxon>
    </lineage>
</organism>
<evidence type="ECO:0000256" key="1">
    <source>
        <dbReference type="RuleBase" id="RU364032"/>
    </source>
</evidence>
<dbReference type="GO" id="GO:0032040">
    <property type="term" value="C:small-subunit processome"/>
    <property type="evidence" value="ECO:0007669"/>
    <property type="project" value="TreeGrafter"/>
</dbReference>
<reference evidence="3 4" key="1">
    <citation type="submission" date="2017-03" db="EMBL/GenBank/DDBJ databases">
        <title>Genome Survey of Euroglyphus maynei.</title>
        <authorList>
            <person name="Arlian L.G."/>
            <person name="Morgan M.S."/>
            <person name="Rider S.D."/>
        </authorList>
    </citation>
    <scope>NUCLEOTIDE SEQUENCE [LARGE SCALE GENOMIC DNA]</scope>
    <source>
        <strain evidence="3">Arlian Lab</strain>
        <tissue evidence="3">Whole body</tissue>
    </source>
</reference>
<dbReference type="GO" id="GO:0003723">
    <property type="term" value="F:RNA binding"/>
    <property type="evidence" value="ECO:0007669"/>
    <property type="project" value="UniProtKB-KW"/>
</dbReference>
<accession>A0A1Y3AR81</accession>
<dbReference type="EMBL" id="MUJZ01063284">
    <property type="protein sequence ID" value="OTF70949.1"/>
    <property type="molecule type" value="Genomic_DNA"/>
</dbReference>
<dbReference type="InterPro" id="IPR035368">
    <property type="entry name" value="Nrap_D3"/>
</dbReference>
<dbReference type="GO" id="GO:0034456">
    <property type="term" value="C:UTP-C complex"/>
    <property type="evidence" value="ECO:0007669"/>
    <property type="project" value="TreeGrafter"/>
</dbReference>
<dbReference type="GO" id="GO:0032545">
    <property type="term" value="C:CURI complex"/>
    <property type="evidence" value="ECO:0007669"/>
    <property type="project" value="TreeGrafter"/>
</dbReference>
<dbReference type="Proteomes" id="UP000194236">
    <property type="component" value="Unassembled WGS sequence"/>
</dbReference>
<keyword evidence="1" id="KW-0539">Nucleus</keyword>
<evidence type="ECO:0000313" key="3">
    <source>
        <dbReference type="EMBL" id="OTF70949.1"/>
    </source>
</evidence>
<keyword evidence="4" id="KW-1185">Reference proteome</keyword>
<dbReference type="InterPro" id="IPR005554">
    <property type="entry name" value="NOL6/Upt22"/>
</dbReference>
<dbReference type="AlphaFoldDB" id="A0A1Y3AR81"/>
<comment type="caution">
    <text evidence="3">The sequence shown here is derived from an EMBL/GenBank/DDBJ whole genome shotgun (WGS) entry which is preliminary data.</text>
</comment>
<comment type="similarity">
    <text evidence="1">Belongs to the NRAP family.</text>
</comment>
<dbReference type="Pfam" id="PF17404">
    <property type="entry name" value="Nrap_D3"/>
    <property type="match status" value="1"/>
</dbReference>
<dbReference type="Gene3D" id="1.10.1410.10">
    <property type="match status" value="1"/>
</dbReference>
<protein>
    <recommendedName>
        <fullName evidence="1">Nucleolar protein 6</fullName>
    </recommendedName>
</protein>
<evidence type="ECO:0000259" key="2">
    <source>
        <dbReference type="Pfam" id="PF17404"/>
    </source>
</evidence>
<evidence type="ECO:0000313" key="4">
    <source>
        <dbReference type="Proteomes" id="UP000194236"/>
    </source>
</evidence>
<feature type="domain" description="Nrap protein" evidence="2">
    <location>
        <begin position="79"/>
        <end position="233"/>
    </location>
</feature>
<name>A0A1Y3AR81_EURMA</name>
<keyword evidence="1" id="KW-0694">RNA-binding</keyword>
<dbReference type="PANTHER" id="PTHR17972">
    <property type="entry name" value="NUCLEOLAR RNA-ASSOCIATED PROTEIN"/>
    <property type="match status" value="1"/>
</dbReference>
<dbReference type="PANTHER" id="PTHR17972:SF0">
    <property type="entry name" value="NUCLEOLAR PROTEIN 6"/>
    <property type="match status" value="1"/>
</dbReference>
<comment type="subcellular location">
    <subcellularLocation>
        <location evidence="1">Nucleus</location>
        <location evidence="1">Nucleolus</location>
    </subcellularLocation>
</comment>
<gene>
    <name evidence="3" type="ORF">BLA29_007355</name>
</gene>
<dbReference type="GO" id="GO:0006409">
    <property type="term" value="P:tRNA export from nucleus"/>
    <property type="evidence" value="ECO:0007669"/>
    <property type="project" value="TreeGrafter"/>
</dbReference>